<dbReference type="AlphaFoldDB" id="A0A9P6BBP4"/>
<organism evidence="1 2">
    <name type="scientific">Crepidotus variabilis</name>
    <dbReference type="NCBI Taxonomy" id="179855"/>
    <lineage>
        <taxon>Eukaryota</taxon>
        <taxon>Fungi</taxon>
        <taxon>Dikarya</taxon>
        <taxon>Basidiomycota</taxon>
        <taxon>Agaricomycotina</taxon>
        <taxon>Agaricomycetes</taxon>
        <taxon>Agaricomycetidae</taxon>
        <taxon>Agaricales</taxon>
        <taxon>Agaricineae</taxon>
        <taxon>Crepidotaceae</taxon>
        <taxon>Crepidotus</taxon>
    </lineage>
</organism>
<proteinExistence type="predicted"/>
<evidence type="ECO:0000313" key="1">
    <source>
        <dbReference type="EMBL" id="KAF9521403.1"/>
    </source>
</evidence>
<gene>
    <name evidence="1" type="ORF">CPB83DRAFT_900767</name>
</gene>
<reference evidence="1" key="1">
    <citation type="submission" date="2020-11" db="EMBL/GenBank/DDBJ databases">
        <authorList>
            <consortium name="DOE Joint Genome Institute"/>
            <person name="Ahrendt S."/>
            <person name="Riley R."/>
            <person name="Andreopoulos W."/>
            <person name="Labutti K."/>
            <person name="Pangilinan J."/>
            <person name="Ruiz-Duenas F.J."/>
            <person name="Barrasa J.M."/>
            <person name="Sanchez-Garcia M."/>
            <person name="Camarero S."/>
            <person name="Miyauchi S."/>
            <person name="Serrano A."/>
            <person name="Linde D."/>
            <person name="Babiker R."/>
            <person name="Drula E."/>
            <person name="Ayuso-Fernandez I."/>
            <person name="Pacheco R."/>
            <person name="Padilla G."/>
            <person name="Ferreira P."/>
            <person name="Barriuso J."/>
            <person name="Kellner H."/>
            <person name="Castanera R."/>
            <person name="Alfaro M."/>
            <person name="Ramirez L."/>
            <person name="Pisabarro A.G."/>
            <person name="Kuo A."/>
            <person name="Tritt A."/>
            <person name="Lipzen A."/>
            <person name="He G."/>
            <person name="Yan M."/>
            <person name="Ng V."/>
            <person name="Cullen D."/>
            <person name="Martin F."/>
            <person name="Rosso M.-N."/>
            <person name="Henrissat B."/>
            <person name="Hibbett D."/>
            <person name="Martinez A.T."/>
            <person name="Grigoriev I.V."/>
        </authorList>
    </citation>
    <scope>NUCLEOTIDE SEQUENCE</scope>
    <source>
        <strain evidence="1">CBS 506.95</strain>
    </source>
</reference>
<name>A0A9P6BBP4_9AGAR</name>
<accession>A0A9P6BBP4</accession>
<protein>
    <submittedName>
        <fullName evidence="1">Uncharacterized protein</fullName>
    </submittedName>
</protein>
<comment type="caution">
    <text evidence="1">The sequence shown here is derived from an EMBL/GenBank/DDBJ whole genome shotgun (WGS) entry which is preliminary data.</text>
</comment>
<sequence>MPCYCTLCYPSKPYTKRTAQHHLELDRKIQDQNSSKDPRQIAQINTCIRRNYAFITTGKEQEVLPDPSTTHGLLMDNPVNLSEKEFVLNTGIGDEMDVDSQSDHDNVHLGGGSGSNKILMQPASPNQSTDIFEDDDSDMTSVNSDASDSILELWWKDVPTNAESGNDQNDAEVLITNDNGFLSNPSVLHLREASENLASQSSSIAIPSTNMLSNANKAFFEPPVAVQEL</sequence>
<keyword evidence="2" id="KW-1185">Reference proteome</keyword>
<evidence type="ECO:0000313" key="2">
    <source>
        <dbReference type="Proteomes" id="UP000807306"/>
    </source>
</evidence>
<dbReference type="Proteomes" id="UP000807306">
    <property type="component" value="Unassembled WGS sequence"/>
</dbReference>
<dbReference type="EMBL" id="MU158079">
    <property type="protein sequence ID" value="KAF9521403.1"/>
    <property type="molecule type" value="Genomic_DNA"/>
</dbReference>